<geneLocation type="plasmid" evidence="2 3">
    <name>unnamed1</name>
</geneLocation>
<protein>
    <recommendedName>
        <fullName evidence="4">Conjugal transfer protein TraN</fullName>
    </recommendedName>
</protein>
<evidence type="ECO:0000313" key="3">
    <source>
        <dbReference type="Proteomes" id="UP001058713"/>
    </source>
</evidence>
<reference evidence="2" key="1">
    <citation type="submission" date="2021-08" db="EMBL/GenBank/DDBJ databases">
        <authorList>
            <person name="Nwanade C."/>
            <person name="Wang M."/>
            <person name="Masoudi A."/>
            <person name="Yu Z."/>
            <person name="Liu J."/>
        </authorList>
    </citation>
    <scope>NUCLEOTIDE SEQUENCE</scope>
    <source>
        <strain evidence="2">S122</strain>
        <plasmid evidence="2">unnamed1</plasmid>
    </source>
</reference>
<dbReference type="RefSeq" id="WP_259972758.1">
    <property type="nucleotide sequence ID" value="NZ_CP081071.1"/>
</dbReference>
<evidence type="ECO:0000256" key="1">
    <source>
        <dbReference type="SAM" id="SignalP"/>
    </source>
</evidence>
<organism evidence="2 3">
    <name type="scientific">Leisingera caerulea</name>
    <name type="common">Phaeobacter caeruleus</name>
    <dbReference type="NCBI Taxonomy" id="506591"/>
    <lineage>
        <taxon>Bacteria</taxon>
        <taxon>Pseudomonadati</taxon>
        <taxon>Pseudomonadota</taxon>
        <taxon>Alphaproteobacteria</taxon>
        <taxon>Rhodobacterales</taxon>
        <taxon>Roseobacteraceae</taxon>
        <taxon>Leisingera</taxon>
    </lineage>
</organism>
<feature type="chain" id="PRO_5040360664" description="Conjugal transfer protein TraN" evidence="1">
    <location>
        <begin position="22"/>
        <end position="486"/>
    </location>
</feature>
<sequence length="486" mass="53838">MLNRSLSLALLAVLLGSGAFAQSFMDRAAAAADGSVNTGSTFRDETINEVVTPFETSRPPEAGMRHTTFEDRILETRDADNDQGRVLRATEDSALIRPDIDIDGQGELFDDANWAHENAEDIAGRYFSSETGSCTTPEVPVSDVRDEFCESLPAREEKTCRLIRKIWVDRTDTYRCDRRASNFVQVCEKTNEYECKVNSNRAACIRRKIRITGGDVTWSGKTATISFPAASSTSNDGSSHLKKHRFSIEVSDRFAPDEIIMEHVEARGALQVLAGNTVVGTFSRTRTGHFLNGRGNACPANDRDGLLVPMVKLGPPSFNQNQLYRCFWGPPFGGMGVQPLAAIIKKPLTNNSALQPPASGPGVFSSGWDMPEGPTSWRAKVYNLIQRGNDKILLWYECQPLEHELCHQMQVLTRDETVSKDVLRFLNLNTYPRSRPDQGQRFRKTDFTARVVFAGGTSNGGRAKITIKFDGACCDSFRNVGEEVCE</sequence>
<name>A0A9Q9HIY4_LEICA</name>
<evidence type="ECO:0000313" key="2">
    <source>
        <dbReference type="EMBL" id="UWQ55979.1"/>
    </source>
</evidence>
<dbReference type="KEGG" id="lcae:K3721_18660"/>
<keyword evidence="1" id="KW-0732">Signal</keyword>
<accession>A0A9Q9HIY4</accession>
<dbReference type="Proteomes" id="UP001058713">
    <property type="component" value="Plasmid unnamed1"/>
</dbReference>
<evidence type="ECO:0008006" key="4">
    <source>
        <dbReference type="Google" id="ProtNLM"/>
    </source>
</evidence>
<proteinExistence type="predicted"/>
<keyword evidence="2" id="KW-0614">Plasmid</keyword>
<gene>
    <name evidence="2" type="ORF">K3721_18660</name>
</gene>
<feature type="signal peptide" evidence="1">
    <location>
        <begin position="1"/>
        <end position="21"/>
    </location>
</feature>
<dbReference type="EMBL" id="CP081071">
    <property type="protein sequence ID" value="UWQ55979.1"/>
    <property type="molecule type" value="Genomic_DNA"/>
</dbReference>
<dbReference type="AlphaFoldDB" id="A0A9Q9HIY4"/>